<proteinExistence type="predicted"/>
<dbReference type="Proteomes" id="UP000234474">
    <property type="component" value="Unassembled WGS sequence"/>
</dbReference>
<name>A0A2I1CM02_ASPN1</name>
<dbReference type="AlphaFoldDB" id="A0A2I1CM02"/>
<dbReference type="EMBL" id="MSZS01000001">
    <property type="protein sequence ID" value="PKX98651.1"/>
    <property type="molecule type" value="Genomic_DNA"/>
</dbReference>
<dbReference type="RefSeq" id="XP_024687246.1">
    <property type="nucleotide sequence ID" value="XM_024825410.1"/>
</dbReference>
<dbReference type="OMA" id="IEFTCTT"/>
<dbReference type="OrthoDB" id="125347at2759"/>
<evidence type="ECO:0000313" key="3">
    <source>
        <dbReference type="EMBL" id="PKX98651.1"/>
    </source>
</evidence>
<evidence type="ECO:0000259" key="2">
    <source>
        <dbReference type="Pfam" id="PF03108"/>
    </source>
</evidence>
<dbReference type="GeneID" id="36532735"/>
<feature type="compositionally biased region" description="Polar residues" evidence="1">
    <location>
        <begin position="240"/>
        <end position="254"/>
    </location>
</feature>
<evidence type="ECO:0000256" key="1">
    <source>
        <dbReference type="SAM" id="MobiDB-lite"/>
    </source>
</evidence>
<protein>
    <recommendedName>
        <fullName evidence="2">Transposase MuDR plant domain-containing protein</fullName>
    </recommendedName>
</protein>
<dbReference type="Pfam" id="PF03108">
    <property type="entry name" value="DBD_Tnp_Mut"/>
    <property type="match status" value="1"/>
</dbReference>
<dbReference type="STRING" id="1392255.A0A2I1CM02"/>
<feature type="region of interest" description="Disordered" evidence="1">
    <location>
        <begin position="231"/>
        <end position="254"/>
    </location>
</feature>
<organism evidence="3 4">
    <name type="scientific">Aspergillus novofumigatus (strain IBT 16806)</name>
    <dbReference type="NCBI Taxonomy" id="1392255"/>
    <lineage>
        <taxon>Eukaryota</taxon>
        <taxon>Fungi</taxon>
        <taxon>Dikarya</taxon>
        <taxon>Ascomycota</taxon>
        <taxon>Pezizomycotina</taxon>
        <taxon>Eurotiomycetes</taxon>
        <taxon>Eurotiomycetidae</taxon>
        <taxon>Eurotiales</taxon>
        <taxon>Aspergillaceae</taxon>
        <taxon>Aspergillus</taxon>
        <taxon>Aspergillus subgen. Fumigati</taxon>
    </lineage>
</organism>
<dbReference type="VEuPathDB" id="FungiDB:P174DRAFT_426920"/>
<accession>A0A2I1CM02</accession>
<dbReference type="InterPro" id="IPR004332">
    <property type="entry name" value="Transposase_MuDR"/>
</dbReference>
<keyword evidence="4" id="KW-1185">Reference proteome</keyword>
<gene>
    <name evidence="3" type="ORF">P174DRAFT_426920</name>
</gene>
<sequence length="404" mass="44260">MTEMYSGLHVGQRFISLEEFKSVVRSISVRQHWELRVTRSNKKGVVIGCRSSANCYFRVVCRANKNETYITSLQDSHSCRRHAASPGTTPARSEASHVRFLLNEIPKLFDLSHKIKGQDVVDAVKRYHGYDISIRQAHRALTKLQPRLSHQQNEEPGDRALNGDNQPGPLVHATPSVNGSVYSAISEQRWIPDNVHQSGFLEKQPIELTDDPSHESPQPAELARDAVEPQIPSRRPQPVHGSSQVQLPSGAQPQEQITLNDELRTTDEQQSDYILSAPTVLSAPQPGPSQSPQQPRSTGHPSAPQIILTNFKIEFTCTACGALNQSFIPNQGNITGGAYLPSNNIINHGPVGRTTSSSMQSGASGVERVAQTNEYVEAPSANARGIQPLWQPGSVPVSIPPTHT</sequence>
<feature type="domain" description="Transposase MuDR plant" evidence="2">
    <location>
        <begin position="8"/>
        <end position="61"/>
    </location>
</feature>
<evidence type="ECO:0000313" key="4">
    <source>
        <dbReference type="Proteomes" id="UP000234474"/>
    </source>
</evidence>
<feature type="region of interest" description="Disordered" evidence="1">
    <location>
        <begin position="279"/>
        <end position="303"/>
    </location>
</feature>
<reference evidence="4" key="1">
    <citation type="journal article" date="2018" name="Proc. Natl. Acad. Sci. U.S.A.">
        <title>Linking secondary metabolites to gene clusters through genome sequencing of six diverse Aspergillus species.</title>
        <authorList>
            <person name="Kaerboelling I."/>
            <person name="Vesth T.C."/>
            <person name="Frisvad J.C."/>
            <person name="Nybo J.L."/>
            <person name="Theobald S."/>
            <person name="Kuo A."/>
            <person name="Bowyer P."/>
            <person name="Matsuda Y."/>
            <person name="Mondo S."/>
            <person name="Lyhne E.K."/>
            <person name="Kogle M.E."/>
            <person name="Clum A."/>
            <person name="Lipzen A."/>
            <person name="Salamov A."/>
            <person name="Ngan C.Y."/>
            <person name="Daum C."/>
            <person name="Chiniquy J."/>
            <person name="Barry K."/>
            <person name="LaButti K."/>
            <person name="Haridas S."/>
            <person name="Simmons B.A."/>
            <person name="Magnuson J.K."/>
            <person name="Mortensen U.H."/>
            <person name="Larsen T.O."/>
            <person name="Grigoriev I.V."/>
            <person name="Baker S.E."/>
            <person name="Andersen M.R."/>
        </authorList>
    </citation>
    <scope>NUCLEOTIDE SEQUENCE [LARGE SCALE GENOMIC DNA]</scope>
    <source>
        <strain evidence="4">IBT 16806</strain>
    </source>
</reference>
<feature type="compositionally biased region" description="Low complexity" evidence="1">
    <location>
        <begin position="282"/>
        <end position="297"/>
    </location>
</feature>
<comment type="caution">
    <text evidence="3">The sequence shown here is derived from an EMBL/GenBank/DDBJ whole genome shotgun (WGS) entry which is preliminary data.</text>
</comment>
<feature type="region of interest" description="Disordered" evidence="1">
    <location>
        <begin position="149"/>
        <end position="175"/>
    </location>
</feature>